<dbReference type="InterPro" id="IPR025646">
    <property type="entry name" value="DUF4350"/>
</dbReference>
<accession>A0ABT6CH30</accession>
<feature type="transmembrane region" description="Helical" evidence="1">
    <location>
        <begin position="12"/>
        <end position="30"/>
    </location>
</feature>
<feature type="transmembrane region" description="Helical" evidence="1">
    <location>
        <begin position="289"/>
        <end position="308"/>
    </location>
</feature>
<evidence type="ECO:0000259" key="2">
    <source>
        <dbReference type="Pfam" id="PF14258"/>
    </source>
</evidence>
<reference evidence="3 4" key="1">
    <citation type="submission" date="2023-03" db="EMBL/GenBank/DDBJ databases">
        <title>Novosphingobium cyanobacteriorum sp. nov., isolated from a eutrophic reservoir during the Microcystis bloom period.</title>
        <authorList>
            <person name="Kang M."/>
            <person name="Le V."/>
            <person name="Ko S.-R."/>
            <person name="Lee S.-A."/>
            <person name="Ahn C.-Y."/>
        </authorList>
    </citation>
    <scope>NUCLEOTIDE SEQUENCE [LARGE SCALE GENOMIC DNA]</scope>
    <source>
        <strain evidence="3 4">HBC54</strain>
    </source>
</reference>
<comment type="caution">
    <text evidence="3">The sequence shown here is derived from an EMBL/GenBank/DDBJ whole genome shotgun (WGS) entry which is preliminary data.</text>
</comment>
<keyword evidence="1" id="KW-0812">Transmembrane</keyword>
<feature type="domain" description="DUF4350" evidence="2">
    <location>
        <begin position="49"/>
        <end position="253"/>
    </location>
</feature>
<name>A0ABT6CH30_9SPHN</name>
<organism evidence="3 4">
    <name type="scientific">Novosphingobium cyanobacteriorum</name>
    <dbReference type="NCBI Taxonomy" id="3024215"/>
    <lineage>
        <taxon>Bacteria</taxon>
        <taxon>Pseudomonadati</taxon>
        <taxon>Pseudomonadota</taxon>
        <taxon>Alphaproteobacteria</taxon>
        <taxon>Sphingomonadales</taxon>
        <taxon>Sphingomonadaceae</taxon>
        <taxon>Novosphingobium</taxon>
    </lineage>
</organism>
<sequence>MNRQPFGRGTVIGLVLIGLLAFVALLYWLGNGMGQSNNGGSHAAGRGLNGYAALAAMLEADGMTVNRARAKDALKQPGLLVLTPTPYAKGEDIEKIVSERRYVGPTLVVTPKWVAEQISGDPAIKRGWTTIVGTMAPEWRGFADDVTVTIGRPQDAAARGWRTAYASGRLPDDRRVLSGTGQGLEPLVKSGDGRILAAWLVDDGDYPALAEFARTESEGGDGDLYPVVLVFEPDLLDNWGLADRDTALMAHDLIVAAAGGHDQPVTFDLTLVGLGASPNLLTLAFQPPFLAATLCLLMAVLAAMWRAFNRHGPARRGVREIALGKTALVSNTAGLIRRTGRLHLIAAPYADAARERLVAALGLPRGRPAPESEAAIDAIMERRALPDRFSAAAARLRQARRAEDIARRAAELQKIEKELAR</sequence>
<dbReference type="Pfam" id="PF14258">
    <property type="entry name" value="DUF4350"/>
    <property type="match status" value="1"/>
</dbReference>
<dbReference type="EMBL" id="JAROCY010000006">
    <property type="protein sequence ID" value="MDF8333231.1"/>
    <property type="molecule type" value="Genomic_DNA"/>
</dbReference>
<proteinExistence type="predicted"/>
<dbReference type="RefSeq" id="WP_277276703.1">
    <property type="nucleotide sequence ID" value="NZ_JAROCY010000006.1"/>
</dbReference>
<keyword evidence="4" id="KW-1185">Reference proteome</keyword>
<keyword evidence="1" id="KW-0472">Membrane</keyword>
<evidence type="ECO:0000256" key="1">
    <source>
        <dbReference type="SAM" id="Phobius"/>
    </source>
</evidence>
<dbReference type="Proteomes" id="UP001222770">
    <property type="component" value="Unassembled WGS sequence"/>
</dbReference>
<evidence type="ECO:0000313" key="4">
    <source>
        <dbReference type="Proteomes" id="UP001222770"/>
    </source>
</evidence>
<evidence type="ECO:0000313" key="3">
    <source>
        <dbReference type="EMBL" id="MDF8333231.1"/>
    </source>
</evidence>
<gene>
    <name evidence="3" type="ORF">POM99_08470</name>
</gene>
<keyword evidence="1" id="KW-1133">Transmembrane helix</keyword>
<protein>
    <submittedName>
        <fullName evidence="3">DUF4350 domain-containing protein</fullName>
    </submittedName>
</protein>